<keyword evidence="1" id="KW-0407">Ion channel</keyword>
<keyword evidence="1" id="KW-0813">Transport</keyword>
<reference evidence="1 2" key="1">
    <citation type="submission" date="2008-03" db="EMBL/GenBank/DDBJ databases">
        <title>Sequencing of the draft genome and assembly of Burkholderia ambifaria MEX-5.</title>
        <authorList>
            <consortium name="US DOE Joint Genome Institute (JGI-PGF)"/>
            <person name="Copeland A."/>
            <person name="Lucas S."/>
            <person name="Lapidus A."/>
            <person name="Glavina del Rio T."/>
            <person name="Dalin E."/>
            <person name="Tice H."/>
            <person name="Bruce D."/>
            <person name="Goodwin L."/>
            <person name="Pitluck S."/>
            <person name="Larimer F."/>
            <person name="Land M.L."/>
            <person name="Hauser L."/>
            <person name="Tiedje J."/>
            <person name="Richardson P."/>
        </authorList>
    </citation>
    <scope>NUCLEOTIDE SEQUENCE [LARGE SCALE GENOMIC DNA]</scope>
    <source>
        <strain evidence="1 2">MEX-5</strain>
    </source>
</reference>
<protein>
    <submittedName>
        <fullName evidence="1">Voltage-gated potassium channel</fullName>
    </submittedName>
</protein>
<dbReference type="GO" id="GO:0034220">
    <property type="term" value="P:monoatomic ion transmembrane transport"/>
    <property type="evidence" value="ECO:0007669"/>
    <property type="project" value="UniProtKB-KW"/>
</dbReference>
<name>B1T8Q4_9BURK</name>
<organism evidence="1 2">
    <name type="scientific">Burkholderia ambifaria MEX-5</name>
    <dbReference type="NCBI Taxonomy" id="396597"/>
    <lineage>
        <taxon>Bacteria</taxon>
        <taxon>Pseudomonadati</taxon>
        <taxon>Pseudomonadota</taxon>
        <taxon>Betaproteobacteria</taxon>
        <taxon>Burkholderiales</taxon>
        <taxon>Burkholderiaceae</taxon>
        <taxon>Burkholderia</taxon>
        <taxon>Burkholderia cepacia complex</taxon>
    </lineage>
</organism>
<dbReference type="PATRIC" id="fig|396597.7.peg.3671"/>
<evidence type="ECO:0000313" key="2">
    <source>
        <dbReference type="Proteomes" id="UP000004814"/>
    </source>
</evidence>
<gene>
    <name evidence="1" type="ORF">BamMEX5DRAFT_4170</name>
</gene>
<accession>B1T8Q4</accession>
<dbReference type="AlphaFoldDB" id="B1T8Q4"/>
<dbReference type="Gene3D" id="3.40.50.720">
    <property type="entry name" value="NAD(P)-binding Rossmann-like Domain"/>
    <property type="match status" value="1"/>
</dbReference>
<proteinExistence type="predicted"/>
<sequence length="83" mass="8921">MPCHSPPPRKGSIIVAIRAIAPTVRAVTLVNQQRNLERLRLLKPDMVFSPQPLAGELPASTLNDEPVDKSMISHLLFGVAGAA</sequence>
<keyword evidence="1" id="KW-0406">Ion transport</keyword>
<dbReference type="EMBL" id="ABLK01000149">
    <property type="protein sequence ID" value="EDT40051.1"/>
    <property type="molecule type" value="Genomic_DNA"/>
</dbReference>
<evidence type="ECO:0000313" key="1">
    <source>
        <dbReference type="EMBL" id="EDT40051.1"/>
    </source>
</evidence>
<comment type="caution">
    <text evidence="1">The sequence shown here is derived from an EMBL/GenBank/DDBJ whole genome shotgun (WGS) entry which is preliminary data.</text>
</comment>
<dbReference type="Proteomes" id="UP000004814">
    <property type="component" value="Unassembled WGS sequence"/>
</dbReference>